<dbReference type="RefSeq" id="WP_378964228.1">
    <property type="nucleotide sequence ID" value="NZ_JBHTBJ010000001.1"/>
</dbReference>
<evidence type="ECO:0000313" key="2">
    <source>
        <dbReference type="EMBL" id="MFC7272811.1"/>
    </source>
</evidence>
<reference evidence="3" key="1">
    <citation type="journal article" date="2019" name="Int. J. Syst. Evol. Microbiol.">
        <title>The Global Catalogue of Microorganisms (GCM) 10K type strain sequencing project: providing services to taxonomists for standard genome sequencing and annotation.</title>
        <authorList>
            <consortium name="The Broad Institute Genomics Platform"/>
            <consortium name="The Broad Institute Genome Sequencing Center for Infectious Disease"/>
            <person name="Wu L."/>
            <person name="Ma J."/>
        </authorList>
    </citation>
    <scope>NUCLEOTIDE SEQUENCE [LARGE SCALE GENOMIC DNA]</scope>
    <source>
        <strain evidence="3">XZYJT-10</strain>
    </source>
</reference>
<dbReference type="Proteomes" id="UP001596548">
    <property type="component" value="Unassembled WGS sequence"/>
</dbReference>
<dbReference type="PANTHER" id="PTHR13887:SF41">
    <property type="entry name" value="THIOREDOXIN SUPERFAMILY PROTEIN"/>
    <property type="match status" value="1"/>
</dbReference>
<keyword evidence="3" id="KW-1185">Reference proteome</keyword>
<comment type="caution">
    <text evidence="2">The sequence shown here is derived from an EMBL/GenBank/DDBJ whole genome shotgun (WGS) entry which is preliminary data.</text>
</comment>
<feature type="domain" description="DSBA-like thioredoxin" evidence="1">
    <location>
        <begin position="3"/>
        <end position="203"/>
    </location>
</feature>
<dbReference type="InterPro" id="IPR036249">
    <property type="entry name" value="Thioredoxin-like_sf"/>
</dbReference>
<dbReference type="Gene3D" id="3.40.30.10">
    <property type="entry name" value="Glutaredoxin"/>
    <property type="match status" value="1"/>
</dbReference>
<dbReference type="CDD" id="cd03024">
    <property type="entry name" value="DsbA_FrnE"/>
    <property type="match status" value="1"/>
</dbReference>
<proteinExistence type="predicted"/>
<dbReference type="EMBL" id="JBHTBJ010000001">
    <property type="protein sequence ID" value="MFC7272811.1"/>
    <property type="molecule type" value="Genomic_DNA"/>
</dbReference>
<evidence type="ECO:0000259" key="1">
    <source>
        <dbReference type="Pfam" id="PF01323"/>
    </source>
</evidence>
<name>A0ABW2HIW9_9ACTN</name>
<accession>A0ABW2HIW9</accession>
<gene>
    <name evidence="2" type="ORF">ACFQS1_02360</name>
</gene>
<evidence type="ECO:0000313" key="3">
    <source>
        <dbReference type="Proteomes" id="UP001596548"/>
    </source>
</evidence>
<dbReference type="Pfam" id="PF01323">
    <property type="entry name" value="DSBA"/>
    <property type="match status" value="1"/>
</dbReference>
<organism evidence="2 3">
    <name type="scientific">Paractinoplanes rhizophilus</name>
    <dbReference type="NCBI Taxonomy" id="1416877"/>
    <lineage>
        <taxon>Bacteria</taxon>
        <taxon>Bacillati</taxon>
        <taxon>Actinomycetota</taxon>
        <taxon>Actinomycetes</taxon>
        <taxon>Micromonosporales</taxon>
        <taxon>Micromonosporaceae</taxon>
        <taxon>Paractinoplanes</taxon>
    </lineage>
</organism>
<protein>
    <submittedName>
        <fullName evidence="2">DsbA family protein</fullName>
    </submittedName>
</protein>
<dbReference type="PANTHER" id="PTHR13887">
    <property type="entry name" value="GLUTATHIONE S-TRANSFERASE KAPPA"/>
    <property type="match status" value="1"/>
</dbReference>
<sequence>MLTIDVWADVLCPWCYLGEERLSKAVAQSPHAGEIELRIHTFELDPGSSTTVTPLLDYLSRKMGMSPAQARSMEEGMARMAAEDGLAYELDRPAASTFDMLRLVQLGNEHGVGWDYLRAMQAEVFGGNFDAYEHSTLTKLGEQVGLPGDEIRDVLATDRYADAVRADHNEAISLGARGVPFTVLGGRLGIPGAVATKQYAAAIKQAWAQVNAEG</sequence>
<dbReference type="SUPFAM" id="SSF52833">
    <property type="entry name" value="Thioredoxin-like"/>
    <property type="match status" value="1"/>
</dbReference>
<dbReference type="InterPro" id="IPR001853">
    <property type="entry name" value="DSBA-like_thioredoxin_dom"/>
</dbReference>